<name>A0ABM6LR91_9GAMM</name>
<keyword evidence="9" id="KW-1185">Reference proteome</keyword>
<keyword evidence="5 6" id="KW-0269">Exonuclease</keyword>
<dbReference type="NCBIfam" id="TIGR01280">
    <property type="entry name" value="xseB"/>
    <property type="match status" value="1"/>
</dbReference>
<organism evidence="8 9">
    <name type="scientific">Idiomarina piscisalsi</name>
    <dbReference type="NCBI Taxonomy" id="1096243"/>
    <lineage>
        <taxon>Bacteria</taxon>
        <taxon>Pseudomonadati</taxon>
        <taxon>Pseudomonadota</taxon>
        <taxon>Gammaproteobacteria</taxon>
        <taxon>Alteromonadales</taxon>
        <taxon>Idiomarinaceae</taxon>
        <taxon>Idiomarina</taxon>
    </lineage>
</organism>
<evidence type="ECO:0000256" key="7">
    <source>
        <dbReference type="SAM" id="Coils"/>
    </source>
</evidence>
<comment type="similarity">
    <text evidence="1 6">Belongs to the XseB family.</text>
</comment>
<gene>
    <name evidence="6" type="primary">xseB</name>
    <name evidence="8" type="ORF">CEW91_02475</name>
</gene>
<comment type="function">
    <text evidence="6">Bidirectionally degrades single-stranded DNA into large acid-insoluble oligonucleotides, which are then degraded further into small acid-soluble oligonucleotides.</text>
</comment>
<dbReference type="PANTHER" id="PTHR34137:SF1">
    <property type="entry name" value="EXODEOXYRIBONUCLEASE 7 SMALL SUBUNIT"/>
    <property type="match status" value="1"/>
</dbReference>
<dbReference type="PIRSF" id="PIRSF006488">
    <property type="entry name" value="Exonuc_VII_S"/>
    <property type="match status" value="1"/>
</dbReference>
<evidence type="ECO:0000313" key="9">
    <source>
        <dbReference type="Proteomes" id="UP000197717"/>
    </source>
</evidence>
<dbReference type="EMBL" id="CP022133">
    <property type="protein sequence ID" value="ASG65083.1"/>
    <property type="molecule type" value="Genomic_DNA"/>
</dbReference>
<dbReference type="Proteomes" id="UP000197717">
    <property type="component" value="Chromosome"/>
</dbReference>
<dbReference type="EC" id="3.1.11.6" evidence="6"/>
<comment type="subunit">
    <text evidence="6">Heterooligomer composed of large and small subunits.</text>
</comment>
<dbReference type="InterPro" id="IPR037004">
    <property type="entry name" value="Exonuc_VII_ssu_sf"/>
</dbReference>
<dbReference type="HAMAP" id="MF_00337">
    <property type="entry name" value="Exonuc_7_S"/>
    <property type="match status" value="1"/>
</dbReference>
<dbReference type="InterPro" id="IPR003761">
    <property type="entry name" value="Exonuc_VII_S"/>
</dbReference>
<dbReference type="SUPFAM" id="SSF116842">
    <property type="entry name" value="XseB-like"/>
    <property type="match status" value="1"/>
</dbReference>
<evidence type="ECO:0000256" key="2">
    <source>
        <dbReference type="ARBA" id="ARBA00022490"/>
    </source>
</evidence>
<evidence type="ECO:0000256" key="6">
    <source>
        <dbReference type="HAMAP-Rule" id="MF_00337"/>
    </source>
</evidence>
<keyword evidence="3 6" id="KW-0540">Nuclease</keyword>
<dbReference type="PANTHER" id="PTHR34137">
    <property type="entry name" value="EXODEOXYRIBONUCLEASE 7 SMALL SUBUNIT"/>
    <property type="match status" value="1"/>
</dbReference>
<keyword evidence="4 6" id="KW-0378">Hydrolase</keyword>
<proteinExistence type="inferred from homology"/>
<dbReference type="Gene3D" id="1.10.287.1040">
    <property type="entry name" value="Exonuclease VII, small subunit"/>
    <property type="match status" value="1"/>
</dbReference>
<keyword evidence="2 6" id="KW-0963">Cytoplasm</keyword>
<dbReference type="NCBIfam" id="NF002140">
    <property type="entry name" value="PRK00977.1-4"/>
    <property type="match status" value="1"/>
</dbReference>
<comment type="catalytic activity">
    <reaction evidence="6">
        <text>Exonucleolytic cleavage in either 5'- to 3'- or 3'- to 5'-direction to yield nucleoside 5'-phosphates.</text>
        <dbReference type="EC" id="3.1.11.6"/>
    </reaction>
</comment>
<keyword evidence="7" id="KW-0175">Coiled coil</keyword>
<feature type="coiled-coil region" evidence="7">
    <location>
        <begin position="35"/>
        <end position="65"/>
    </location>
</feature>
<sequence length="78" mass="8736">MSEQQKAPSFEQALEELESLVNELEHGELPLEKSLEKFEKAIQLARTSQQQLQQAEQKVTTLMAAQEGSSESDDGEVM</sequence>
<reference evidence="8 9" key="1">
    <citation type="submission" date="2017-06" db="EMBL/GenBank/DDBJ databases">
        <title>Complete genome sequence of Idiomarina piscisalsi strain 10PY1A isolated from soil of Soudi Arabia.</title>
        <authorList>
            <person name="Kim M.-C."/>
            <person name="Jung B.K."/>
            <person name="Budiyanto F."/>
            <person name="Nzila A."/>
            <person name="Shin J.-H."/>
        </authorList>
    </citation>
    <scope>NUCLEOTIDE SEQUENCE [LARGE SCALE GENOMIC DNA]</scope>
    <source>
        <strain evidence="8 9">10PY1A</strain>
    </source>
</reference>
<evidence type="ECO:0000256" key="1">
    <source>
        <dbReference type="ARBA" id="ARBA00009998"/>
    </source>
</evidence>
<dbReference type="Pfam" id="PF02609">
    <property type="entry name" value="Exonuc_VII_S"/>
    <property type="match status" value="1"/>
</dbReference>
<protein>
    <recommendedName>
        <fullName evidence="6">Exodeoxyribonuclease 7 small subunit</fullName>
        <ecNumber evidence="6">3.1.11.6</ecNumber>
    </recommendedName>
    <alternativeName>
        <fullName evidence="6">Exodeoxyribonuclease VII small subunit</fullName>
        <shortName evidence="6">Exonuclease VII small subunit</shortName>
    </alternativeName>
</protein>
<evidence type="ECO:0000313" key="8">
    <source>
        <dbReference type="EMBL" id="ASG65083.1"/>
    </source>
</evidence>
<accession>A0ABM6LR91</accession>
<evidence type="ECO:0000256" key="5">
    <source>
        <dbReference type="ARBA" id="ARBA00022839"/>
    </source>
</evidence>
<evidence type="ECO:0000256" key="4">
    <source>
        <dbReference type="ARBA" id="ARBA00022801"/>
    </source>
</evidence>
<dbReference type="RefSeq" id="WP_088767519.1">
    <property type="nucleotide sequence ID" value="NZ_CP022133.1"/>
</dbReference>
<evidence type="ECO:0000256" key="3">
    <source>
        <dbReference type="ARBA" id="ARBA00022722"/>
    </source>
</evidence>
<comment type="subcellular location">
    <subcellularLocation>
        <location evidence="6">Cytoplasm</location>
    </subcellularLocation>
</comment>